<dbReference type="InParanoid" id="I1IH20"/>
<reference evidence="1 2" key="1">
    <citation type="journal article" date="2010" name="Nature">
        <title>Genome sequencing and analysis of the model grass Brachypodium distachyon.</title>
        <authorList>
            <consortium name="International Brachypodium Initiative"/>
        </authorList>
    </citation>
    <scope>NUCLEOTIDE SEQUENCE [LARGE SCALE GENOMIC DNA]</scope>
    <source>
        <strain evidence="1 2">Bd21</strain>
    </source>
</reference>
<dbReference type="HOGENOM" id="CLU_2657862_0_0_1"/>
<name>I1IH20_BRADI</name>
<evidence type="ECO:0000313" key="3">
    <source>
        <dbReference type="Proteomes" id="UP000008810"/>
    </source>
</evidence>
<organism evidence="2">
    <name type="scientific">Brachypodium distachyon</name>
    <name type="common">Purple false brome</name>
    <name type="synonym">Trachynia distachya</name>
    <dbReference type="NCBI Taxonomy" id="15368"/>
    <lineage>
        <taxon>Eukaryota</taxon>
        <taxon>Viridiplantae</taxon>
        <taxon>Streptophyta</taxon>
        <taxon>Embryophyta</taxon>
        <taxon>Tracheophyta</taxon>
        <taxon>Spermatophyta</taxon>
        <taxon>Magnoliopsida</taxon>
        <taxon>Liliopsida</taxon>
        <taxon>Poales</taxon>
        <taxon>Poaceae</taxon>
        <taxon>BOP clade</taxon>
        <taxon>Pooideae</taxon>
        <taxon>Stipodae</taxon>
        <taxon>Brachypodieae</taxon>
        <taxon>Brachypodium</taxon>
    </lineage>
</organism>
<dbReference type="Gramene" id="KQJ86099">
    <property type="protein sequence ID" value="KQJ86099"/>
    <property type="gene ID" value="BRADI_4g03296v3"/>
</dbReference>
<accession>I1IH20</accession>
<dbReference type="ExpressionAtlas" id="I1IH20">
    <property type="expression patterns" value="baseline and differential"/>
</dbReference>
<evidence type="ECO:0000313" key="1">
    <source>
        <dbReference type="EMBL" id="KQJ86099.1"/>
    </source>
</evidence>
<keyword evidence="3" id="KW-1185">Reference proteome</keyword>
<proteinExistence type="predicted"/>
<reference evidence="1" key="2">
    <citation type="submission" date="2017-06" db="EMBL/GenBank/DDBJ databases">
        <title>WGS assembly of Brachypodium distachyon.</title>
        <authorList>
            <consortium name="The International Brachypodium Initiative"/>
            <person name="Lucas S."/>
            <person name="Harmon-Smith M."/>
            <person name="Lail K."/>
            <person name="Tice H."/>
            <person name="Grimwood J."/>
            <person name="Bruce D."/>
            <person name="Barry K."/>
            <person name="Shu S."/>
            <person name="Lindquist E."/>
            <person name="Wang M."/>
            <person name="Pitluck S."/>
            <person name="Vogel J.P."/>
            <person name="Garvin D.F."/>
            <person name="Mockler T.C."/>
            <person name="Schmutz J."/>
            <person name="Rokhsar D."/>
            <person name="Bevan M.W."/>
        </authorList>
    </citation>
    <scope>NUCLEOTIDE SEQUENCE</scope>
    <source>
        <strain evidence="1">Bd21</strain>
    </source>
</reference>
<protein>
    <submittedName>
        <fullName evidence="1 2">Uncharacterized protein</fullName>
    </submittedName>
</protein>
<dbReference type="Proteomes" id="UP000008810">
    <property type="component" value="Chromosome 4"/>
</dbReference>
<gene>
    <name evidence="1" type="ORF">BRADI_4g03296v3</name>
</gene>
<evidence type="ECO:0000313" key="2">
    <source>
        <dbReference type="EnsemblPlants" id="KQJ86100"/>
    </source>
</evidence>
<dbReference type="EnsemblPlants" id="KQJ86100">
    <property type="protein sequence ID" value="KQJ86100"/>
    <property type="gene ID" value="BRADI_4g03296v3"/>
</dbReference>
<dbReference type="Gramene" id="KQJ86100">
    <property type="protein sequence ID" value="KQJ86100"/>
    <property type="gene ID" value="BRADI_4g03296v3"/>
</dbReference>
<reference evidence="2" key="3">
    <citation type="submission" date="2018-08" db="UniProtKB">
        <authorList>
            <consortium name="EnsemblPlants"/>
        </authorList>
    </citation>
    <scope>IDENTIFICATION</scope>
    <source>
        <strain evidence="2">cv. Bd21</strain>
    </source>
</reference>
<dbReference type="AlphaFoldDB" id="I1IH20"/>
<dbReference type="EnsemblPlants" id="KQJ86099">
    <property type="protein sequence ID" value="KQJ86099"/>
    <property type="gene ID" value="BRADI_4g03296v3"/>
</dbReference>
<dbReference type="EMBL" id="CM000883">
    <property type="protein sequence ID" value="KQJ86099.1"/>
    <property type="molecule type" value="Genomic_DNA"/>
</dbReference>
<dbReference type="EMBL" id="CM000883">
    <property type="protein sequence ID" value="KQJ86100.1"/>
    <property type="molecule type" value="Genomic_DNA"/>
</dbReference>
<sequence>MGRSGFTDEGGASMMSWLHDSASCTSSQQKWYDAAFQDPAYLRYLEGDLPRNAVEAEAEVAALEEKLLQEKRKNKS</sequence>